<comment type="similarity">
    <text evidence="2 9">Belongs to the beta-defensin family.</text>
</comment>
<evidence type="ECO:0000259" key="10">
    <source>
        <dbReference type="Pfam" id="PF13841"/>
    </source>
</evidence>
<evidence type="ECO:0000313" key="11">
    <source>
        <dbReference type="Proteomes" id="UP000265300"/>
    </source>
</evidence>
<dbReference type="PANTHER" id="PTHR15001">
    <property type="entry name" value="BETA-DEFENSIN 123-RELATED"/>
    <property type="match status" value="1"/>
</dbReference>
<evidence type="ECO:0000256" key="9">
    <source>
        <dbReference type="RuleBase" id="RU231113"/>
    </source>
</evidence>
<evidence type="ECO:0000256" key="6">
    <source>
        <dbReference type="ARBA" id="ARBA00022940"/>
    </source>
</evidence>
<dbReference type="Pfam" id="PF13841">
    <property type="entry name" value="Defensin_beta_2"/>
    <property type="match status" value="1"/>
</dbReference>
<dbReference type="GO" id="GO:0042742">
    <property type="term" value="P:defense response to bacterium"/>
    <property type="evidence" value="ECO:0007669"/>
    <property type="project" value="UniProtKB-UniRule"/>
</dbReference>
<dbReference type="InterPro" id="IPR025933">
    <property type="entry name" value="Beta_defensin_dom"/>
</dbReference>
<protein>
    <recommendedName>
        <fullName evidence="9">Beta-defensin</fullName>
    </recommendedName>
</protein>
<name>A0A340WEC2_LIPVE</name>
<dbReference type="RefSeq" id="XP_007446961.1">
    <property type="nucleotide sequence ID" value="XM_007446899.1"/>
</dbReference>
<keyword evidence="8" id="KW-1015">Disulfide bond</keyword>
<evidence type="ECO:0000256" key="2">
    <source>
        <dbReference type="ARBA" id="ARBA00007371"/>
    </source>
</evidence>
<dbReference type="GO" id="GO:0045087">
    <property type="term" value="P:innate immune response"/>
    <property type="evidence" value="ECO:0007669"/>
    <property type="project" value="InterPro"/>
</dbReference>
<keyword evidence="11" id="KW-1185">Reference proteome</keyword>
<comment type="function">
    <text evidence="9">Has antibacterial activity.</text>
</comment>
<evidence type="ECO:0000256" key="4">
    <source>
        <dbReference type="ARBA" id="ARBA00022529"/>
    </source>
</evidence>
<keyword evidence="7 9" id="KW-0044">Antibiotic</keyword>
<dbReference type="STRING" id="118797.A0A340WEC2"/>
<keyword evidence="3 9" id="KW-0964">Secreted</keyword>
<dbReference type="GO" id="GO:0005576">
    <property type="term" value="C:extracellular region"/>
    <property type="evidence" value="ECO:0007669"/>
    <property type="project" value="UniProtKB-SubCell"/>
</dbReference>
<dbReference type="KEGG" id="lve:103089822"/>
<evidence type="ECO:0000313" key="12">
    <source>
        <dbReference type="RefSeq" id="XP_007446961.1"/>
    </source>
</evidence>
<feature type="domain" description="Beta-defensin" evidence="10">
    <location>
        <begin position="26"/>
        <end position="56"/>
    </location>
</feature>
<keyword evidence="4 9" id="KW-0929">Antimicrobial</keyword>
<dbReference type="GeneID" id="103089822"/>
<dbReference type="AlphaFoldDB" id="A0A340WEC2"/>
<dbReference type="OrthoDB" id="9835818at2759"/>
<evidence type="ECO:0000256" key="1">
    <source>
        <dbReference type="ARBA" id="ARBA00004613"/>
    </source>
</evidence>
<feature type="signal peptide" evidence="9">
    <location>
        <begin position="1"/>
        <end position="20"/>
    </location>
</feature>
<evidence type="ECO:0000256" key="3">
    <source>
        <dbReference type="ARBA" id="ARBA00022525"/>
    </source>
</evidence>
<comment type="subcellular location">
    <subcellularLocation>
        <location evidence="1 9">Secreted</location>
    </subcellularLocation>
</comment>
<accession>A0A340WEC2</accession>
<keyword evidence="6 9" id="KW-0211">Defensin</keyword>
<evidence type="ECO:0000256" key="8">
    <source>
        <dbReference type="ARBA" id="ARBA00023157"/>
    </source>
</evidence>
<proteinExistence type="inferred from homology"/>
<dbReference type="InParanoid" id="A0A340WEC2"/>
<feature type="chain" id="PRO_5016189794" description="Beta-defensin" evidence="9">
    <location>
        <begin position="21"/>
        <end position="139"/>
    </location>
</feature>
<sequence length="139" mass="15753">MNLLMLTFMICGLLNLVTKAGWLVERCWKNDVGYCRKRCLHLERYKLLCMNKLSCCIPLSSDDPCTQWPTRPTFGEDVTVGFGTHDGFPFSAISGLNDEVTIKTTKPQETTTLTTIPESVEGTTFSHEPETADLYKHWD</sequence>
<dbReference type="PANTHER" id="PTHR15001:SF12">
    <property type="entry name" value="BETA-DEFENSIN 125"/>
    <property type="match status" value="1"/>
</dbReference>
<evidence type="ECO:0000256" key="7">
    <source>
        <dbReference type="ARBA" id="ARBA00023022"/>
    </source>
</evidence>
<reference evidence="12" key="1">
    <citation type="submission" date="2025-08" db="UniProtKB">
        <authorList>
            <consortium name="RefSeq"/>
        </authorList>
    </citation>
    <scope>IDENTIFICATION</scope>
</reference>
<gene>
    <name evidence="12" type="primary">LOC103089822</name>
</gene>
<keyword evidence="5 9" id="KW-0732">Signal</keyword>
<dbReference type="Proteomes" id="UP000265300">
    <property type="component" value="Unplaced"/>
</dbReference>
<dbReference type="InterPro" id="IPR050544">
    <property type="entry name" value="Beta-defensin"/>
</dbReference>
<evidence type="ECO:0000256" key="5">
    <source>
        <dbReference type="ARBA" id="ARBA00022729"/>
    </source>
</evidence>
<organism evidence="11 12">
    <name type="scientific">Lipotes vexillifer</name>
    <name type="common">Yangtze river dolphin</name>
    <dbReference type="NCBI Taxonomy" id="118797"/>
    <lineage>
        <taxon>Eukaryota</taxon>
        <taxon>Metazoa</taxon>
        <taxon>Chordata</taxon>
        <taxon>Craniata</taxon>
        <taxon>Vertebrata</taxon>
        <taxon>Euteleostomi</taxon>
        <taxon>Mammalia</taxon>
        <taxon>Eutheria</taxon>
        <taxon>Laurasiatheria</taxon>
        <taxon>Artiodactyla</taxon>
        <taxon>Whippomorpha</taxon>
        <taxon>Cetacea</taxon>
        <taxon>Odontoceti</taxon>
        <taxon>Lipotidae</taxon>
        <taxon>Lipotes</taxon>
    </lineage>
</organism>